<evidence type="ECO:0000313" key="1">
    <source>
        <dbReference type="EMBL" id="AAF10432.1"/>
    </source>
</evidence>
<dbReference type="HOGENOM" id="CLU_144224_0_0_0"/>
<dbReference type="EnsemblBacteria" id="AAF10432">
    <property type="protein sequence ID" value="AAF10432"/>
    <property type="gene ID" value="DR_0849"/>
</dbReference>
<dbReference type="KEGG" id="dra:DR_0849"/>
<dbReference type="EMBL" id="AE000513">
    <property type="protein sequence ID" value="AAF10432.1"/>
    <property type="molecule type" value="Genomic_DNA"/>
</dbReference>
<dbReference type="PIR" id="G75467">
    <property type="entry name" value="G75467"/>
</dbReference>
<dbReference type="eggNOG" id="ENOG503362S">
    <property type="taxonomic scope" value="Bacteria"/>
</dbReference>
<dbReference type="PATRIC" id="fig|243230.17.peg.1032"/>
<accession>Q9RW20</accession>
<dbReference type="OrthoDB" id="72132at2"/>
<evidence type="ECO:0000313" key="2">
    <source>
        <dbReference type="Proteomes" id="UP000002524"/>
    </source>
</evidence>
<dbReference type="InParanoid" id="Q9RW20"/>
<reference evidence="1 2" key="1">
    <citation type="journal article" date="1999" name="Science">
        <title>Genome sequence of the radioresistant bacterium Deinococcus radiodurans R1.</title>
        <authorList>
            <person name="White O."/>
            <person name="Eisen J.A."/>
            <person name="Heidelberg J.F."/>
            <person name="Hickey E.K."/>
            <person name="Peterson J.D."/>
            <person name="Dodson R.J."/>
            <person name="Haft D.H."/>
            <person name="Gwinn M.L."/>
            <person name="Nelson W.C."/>
            <person name="Richardson D.L."/>
            <person name="Moffat K.S."/>
            <person name="Qin H."/>
            <person name="Jiang L."/>
            <person name="Pamphile W."/>
            <person name="Crosby M."/>
            <person name="Shen M."/>
            <person name="Vamathevan J.J."/>
            <person name="Lam P."/>
            <person name="McDonald L."/>
            <person name="Utterback T."/>
            <person name="Zalewski C."/>
            <person name="Makarova K.S."/>
            <person name="Aravind L."/>
            <person name="Daly M.J."/>
            <person name="Minton K.W."/>
            <person name="Fleischmann R.D."/>
            <person name="Ketchum K.A."/>
            <person name="Nelson K.E."/>
            <person name="Salzberg S."/>
            <person name="Smith H.O."/>
            <person name="Venter J.C."/>
            <person name="Fraser C.M."/>
        </authorList>
    </citation>
    <scope>NUCLEOTIDE SEQUENCE [LARGE SCALE GENOMIC DNA]</scope>
    <source>
        <strain evidence="2">ATCC 13939 / DSM 20539 / JCM 16871 / LMG 4051 / NBRC 15346 / NCIMB 9279 / R1 / VKM B-1422</strain>
    </source>
</reference>
<organism evidence="1 2">
    <name type="scientific">Deinococcus radiodurans (strain ATCC 13939 / DSM 20539 / JCM 16871 / CCUG 27074 / LMG 4051 / NBRC 15346 / NCIMB 9279 / VKM B-1422 / R1)</name>
    <dbReference type="NCBI Taxonomy" id="243230"/>
    <lineage>
        <taxon>Bacteria</taxon>
        <taxon>Thermotogati</taxon>
        <taxon>Deinococcota</taxon>
        <taxon>Deinococci</taxon>
        <taxon>Deinococcales</taxon>
        <taxon>Deinococcaceae</taxon>
        <taxon>Deinococcus</taxon>
    </lineage>
</organism>
<dbReference type="AlphaFoldDB" id="Q9RW20"/>
<gene>
    <name evidence="1" type="ordered locus">DR_0849</name>
</gene>
<dbReference type="STRING" id="243230.DR_0849"/>
<dbReference type="PaxDb" id="243230-DR_0849"/>
<sequence>MPPRLLPERRRLTQDRTLETSEAEFAHRYAAYAAEGELYPQTEGSPLLEFLSGGRVLYLFDRCGPYAARPGPARVVVHGLLDLSETEVLGPDAGDAGESLTVQGVSAVTGRGQIVQASRRVWVVQARLPLVLADFGPLPSAQPGDWVAFRTLPPLHGFVVKPAGSGFSPAQPLSSGT</sequence>
<proteinExistence type="predicted"/>
<protein>
    <submittedName>
        <fullName evidence="1">Uncharacterized protein</fullName>
    </submittedName>
</protein>
<name>Q9RW20_DEIRA</name>
<dbReference type="Proteomes" id="UP000002524">
    <property type="component" value="Chromosome 1"/>
</dbReference>
<keyword evidence="2" id="KW-1185">Reference proteome</keyword>